<dbReference type="EMBL" id="QOIL01000039">
    <property type="protein sequence ID" value="RCG17918.1"/>
    <property type="molecule type" value="Genomic_DNA"/>
</dbReference>
<dbReference type="InterPro" id="IPR000683">
    <property type="entry name" value="Gfo/Idh/MocA-like_OxRdtase_N"/>
</dbReference>
<accession>A0A367EII9</accession>
<dbReference type="OrthoDB" id="3251785at2"/>
<feature type="domain" description="Gfo/Idh/MocA-like oxidoreductase C-terminal" evidence="4">
    <location>
        <begin position="157"/>
        <end position="384"/>
    </location>
</feature>
<dbReference type="GO" id="GO:0016491">
    <property type="term" value="F:oxidoreductase activity"/>
    <property type="evidence" value="ECO:0007669"/>
    <property type="project" value="UniProtKB-KW"/>
</dbReference>
<evidence type="ECO:0000259" key="4">
    <source>
        <dbReference type="Pfam" id="PF02894"/>
    </source>
</evidence>
<organism evidence="5 6">
    <name type="scientific">Sphaerisporangium album</name>
    <dbReference type="NCBI Taxonomy" id="509200"/>
    <lineage>
        <taxon>Bacteria</taxon>
        <taxon>Bacillati</taxon>
        <taxon>Actinomycetota</taxon>
        <taxon>Actinomycetes</taxon>
        <taxon>Streptosporangiales</taxon>
        <taxon>Streptosporangiaceae</taxon>
        <taxon>Sphaerisporangium</taxon>
    </lineage>
</organism>
<evidence type="ECO:0000313" key="5">
    <source>
        <dbReference type="EMBL" id="RCG17918.1"/>
    </source>
</evidence>
<proteinExistence type="inferred from homology"/>
<evidence type="ECO:0000259" key="3">
    <source>
        <dbReference type="Pfam" id="PF01408"/>
    </source>
</evidence>
<dbReference type="Pfam" id="PF01408">
    <property type="entry name" value="GFO_IDH_MocA"/>
    <property type="match status" value="1"/>
</dbReference>
<dbReference type="SUPFAM" id="SSF51735">
    <property type="entry name" value="NAD(P)-binding Rossmann-fold domains"/>
    <property type="match status" value="1"/>
</dbReference>
<dbReference type="RefSeq" id="WP_114034004.1">
    <property type="nucleotide sequence ID" value="NZ_QOIL01000039.1"/>
</dbReference>
<evidence type="ECO:0000256" key="1">
    <source>
        <dbReference type="ARBA" id="ARBA00010928"/>
    </source>
</evidence>
<evidence type="ECO:0000313" key="6">
    <source>
        <dbReference type="Proteomes" id="UP000253094"/>
    </source>
</evidence>
<dbReference type="Gene3D" id="3.30.360.10">
    <property type="entry name" value="Dihydrodipicolinate Reductase, domain 2"/>
    <property type="match status" value="1"/>
</dbReference>
<dbReference type="InterPro" id="IPR036291">
    <property type="entry name" value="NAD(P)-bd_dom_sf"/>
</dbReference>
<dbReference type="InterPro" id="IPR051317">
    <property type="entry name" value="Gfo/Idh/MocA_oxidoreduct"/>
</dbReference>
<gene>
    <name evidence="5" type="ORF">DQ384_39440</name>
</gene>
<keyword evidence="6" id="KW-1185">Reference proteome</keyword>
<dbReference type="PANTHER" id="PTHR43708">
    <property type="entry name" value="CONSERVED EXPRESSED OXIDOREDUCTASE (EUROFUNG)"/>
    <property type="match status" value="1"/>
</dbReference>
<protein>
    <submittedName>
        <fullName evidence="5">Gfo/Idh/MocA family oxidoreductase</fullName>
    </submittedName>
</protein>
<evidence type="ECO:0000256" key="2">
    <source>
        <dbReference type="ARBA" id="ARBA00023002"/>
    </source>
</evidence>
<reference evidence="5 6" key="1">
    <citation type="submission" date="2018-06" db="EMBL/GenBank/DDBJ databases">
        <title>Sphaerisporangium craniellae sp. nov., isolated from a marine sponge in the South China Sea.</title>
        <authorList>
            <person name="Li L."/>
        </authorList>
    </citation>
    <scope>NUCLEOTIDE SEQUENCE [LARGE SCALE GENOMIC DNA]</scope>
    <source>
        <strain evidence="5 6">CCTCC AA 208026</strain>
    </source>
</reference>
<feature type="domain" description="Gfo/Idh/MocA-like oxidoreductase N-terminal" evidence="3">
    <location>
        <begin position="15"/>
        <end position="141"/>
    </location>
</feature>
<comment type="similarity">
    <text evidence="1">Belongs to the Gfo/Idh/MocA family.</text>
</comment>
<dbReference type="PANTHER" id="PTHR43708:SF5">
    <property type="entry name" value="CONSERVED EXPRESSED OXIDOREDUCTASE (EUROFUNG)-RELATED"/>
    <property type="match status" value="1"/>
</dbReference>
<name>A0A367EII9_9ACTN</name>
<comment type="caution">
    <text evidence="5">The sequence shown here is derived from an EMBL/GenBank/DDBJ whole genome shotgun (WGS) entry which is preliminary data.</text>
</comment>
<dbReference type="AlphaFoldDB" id="A0A367EII9"/>
<dbReference type="InterPro" id="IPR004104">
    <property type="entry name" value="Gfo/Idh/MocA-like_OxRdtase_C"/>
</dbReference>
<dbReference type="SUPFAM" id="SSF55347">
    <property type="entry name" value="Glyceraldehyde-3-phosphate dehydrogenase-like, C-terminal domain"/>
    <property type="match status" value="1"/>
</dbReference>
<dbReference type="Proteomes" id="UP000253094">
    <property type="component" value="Unassembled WGS sequence"/>
</dbReference>
<dbReference type="GO" id="GO:0000166">
    <property type="term" value="F:nucleotide binding"/>
    <property type="evidence" value="ECO:0007669"/>
    <property type="project" value="InterPro"/>
</dbReference>
<dbReference type="Pfam" id="PF02894">
    <property type="entry name" value="GFO_IDH_MocA_C"/>
    <property type="match status" value="1"/>
</dbReference>
<sequence length="428" mass="46297">MIIPRPGTPARPPTRIGVLGCGLIGKQHLRAWQSVAQATPGTVEITAVGDANLSAARACADQVASWQPRRPRVLSRVDQLLDPAVIDGVDVCLPVADHQPVACTAAQRGIHVLVEKPLAVTIAAGRAMMTAARQAGVVLSLAENHRRTLTIRTAAWLLRRGIIGTPELLHAQRSRYEPPADDRRWQWRAGRAHGGGGWAIDNAAHLLDTLIYLFGPIDAVTATAKRVQERRLARDGTWVVDEREDVLAALLTFANGMTGMFSVTSALPGNERFLFSIQGTDGAIVDDGGQLFHAPLPSAQIHTRNGRNGRIEDFHQAFLNSLSPQQTQRLFPYGLREDFPIECAEFLRAIRDQVGVEITAEAALQTLATSLAFYESAASGGHTVRVPDVLSGALHTYQDTVTAADALSGCDFRDHRTRWPAPGTQTIA</sequence>
<keyword evidence="2" id="KW-0560">Oxidoreductase</keyword>
<dbReference type="Gene3D" id="3.40.50.720">
    <property type="entry name" value="NAD(P)-binding Rossmann-like Domain"/>
    <property type="match status" value="1"/>
</dbReference>